<dbReference type="Pfam" id="PF03466">
    <property type="entry name" value="LysR_substrate"/>
    <property type="match status" value="1"/>
</dbReference>
<dbReference type="PANTHER" id="PTHR30419">
    <property type="entry name" value="HTH-TYPE TRANSCRIPTIONAL REGULATOR YBHD"/>
    <property type="match status" value="1"/>
</dbReference>
<protein>
    <submittedName>
        <fullName evidence="6">DNA-binding transcriptional LysR family regulator</fullName>
    </submittedName>
</protein>
<dbReference type="InterPro" id="IPR050950">
    <property type="entry name" value="HTH-type_LysR_regulators"/>
</dbReference>
<keyword evidence="3 6" id="KW-0238">DNA-binding</keyword>
<dbReference type="InterPro" id="IPR036390">
    <property type="entry name" value="WH_DNA-bd_sf"/>
</dbReference>
<organism evidence="6 7">
    <name type="scientific">Paraburkholderia youngii</name>
    <dbReference type="NCBI Taxonomy" id="2782701"/>
    <lineage>
        <taxon>Bacteria</taxon>
        <taxon>Pseudomonadati</taxon>
        <taxon>Pseudomonadota</taxon>
        <taxon>Betaproteobacteria</taxon>
        <taxon>Burkholderiales</taxon>
        <taxon>Burkholderiaceae</taxon>
        <taxon>Paraburkholderia</taxon>
    </lineage>
</organism>
<evidence type="ECO:0000256" key="1">
    <source>
        <dbReference type="ARBA" id="ARBA00009437"/>
    </source>
</evidence>
<dbReference type="GO" id="GO:0003700">
    <property type="term" value="F:DNA-binding transcription factor activity"/>
    <property type="evidence" value="ECO:0007669"/>
    <property type="project" value="InterPro"/>
</dbReference>
<dbReference type="InterPro" id="IPR005119">
    <property type="entry name" value="LysR_subst-bd"/>
</dbReference>
<dbReference type="SUPFAM" id="SSF46785">
    <property type="entry name" value="Winged helix' DNA-binding domain"/>
    <property type="match status" value="1"/>
</dbReference>
<dbReference type="GO" id="GO:0003677">
    <property type="term" value="F:DNA binding"/>
    <property type="evidence" value="ECO:0007669"/>
    <property type="project" value="UniProtKB-KW"/>
</dbReference>
<dbReference type="EMBL" id="JACHDE010000011">
    <property type="protein sequence ID" value="MBB5402981.1"/>
    <property type="molecule type" value="Genomic_DNA"/>
</dbReference>
<accession>A0A7W8L9N0</accession>
<proteinExistence type="inferred from homology"/>
<evidence type="ECO:0000259" key="5">
    <source>
        <dbReference type="PROSITE" id="PS50931"/>
    </source>
</evidence>
<keyword evidence="2" id="KW-0805">Transcription regulation</keyword>
<comment type="similarity">
    <text evidence="1">Belongs to the LysR transcriptional regulatory family.</text>
</comment>
<keyword evidence="4" id="KW-0804">Transcription</keyword>
<dbReference type="AlphaFoldDB" id="A0A7W8L9N0"/>
<feature type="domain" description="HTH lysR-type" evidence="5">
    <location>
        <begin position="38"/>
        <end position="95"/>
    </location>
</feature>
<dbReference type="Proteomes" id="UP000592820">
    <property type="component" value="Unassembled WGS sequence"/>
</dbReference>
<dbReference type="InterPro" id="IPR000847">
    <property type="entry name" value="LysR_HTH_N"/>
</dbReference>
<evidence type="ECO:0000256" key="3">
    <source>
        <dbReference type="ARBA" id="ARBA00023125"/>
    </source>
</evidence>
<evidence type="ECO:0000256" key="2">
    <source>
        <dbReference type="ARBA" id="ARBA00023015"/>
    </source>
</evidence>
<evidence type="ECO:0000313" key="6">
    <source>
        <dbReference type="EMBL" id="MBB5402981.1"/>
    </source>
</evidence>
<evidence type="ECO:0000256" key="4">
    <source>
        <dbReference type="ARBA" id="ARBA00023163"/>
    </source>
</evidence>
<evidence type="ECO:0000313" key="7">
    <source>
        <dbReference type="Proteomes" id="UP000592820"/>
    </source>
</evidence>
<dbReference type="GO" id="GO:0005829">
    <property type="term" value="C:cytosol"/>
    <property type="evidence" value="ECO:0007669"/>
    <property type="project" value="TreeGrafter"/>
</dbReference>
<dbReference type="InterPro" id="IPR036388">
    <property type="entry name" value="WH-like_DNA-bd_sf"/>
</dbReference>
<dbReference type="PROSITE" id="PS50931">
    <property type="entry name" value="HTH_LYSR"/>
    <property type="match status" value="1"/>
</dbReference>
<dbReference type="PANTHER" id="PTHR30419:SF8">
    <property type="entry name" value="NITROGEN ASSIMILATION TRANSCRIPTIONAL ACTIVATOR-RELATED"/>
    <property type="match status" value="1"/>
</dbReference>
<gene>
    <name evidence="6" type="ORF">HDG41_005067</name>
</gene>
<sequence>MRGLFCFIIGASPFGYGWIPTIVSFNTDEVIRRLSARLKMRHLMLLLQIRQHGSLTRVAEHMASSQPAITNALAELEDMFGGALFERSSRGMIPTALGTTVLARAESMLHDLDHLASDVGALISGHATRFHIGVISFISGKTLASAIRHTQSQISQRLTFSIHEGTSEGLMSQLRDHTLDIVIGRASSSVDLDDLHFEVIHQQKPRLIASRRLAARLSRSAMNWRKLAELDWILGASQTPMRDQISDLFLYAGVTPPFPVVESLSPRLIGETVALNENAVSIMPADIAEELVRIAGVAIVPYAFDWTLPPVALFTRPGIPREIDTIFAASLRAQYQTKVVSDPASLG</sequence>
<dbReference type="PRINTS" id="PR00039">
    <property type="entry name" value="HTHLYSR"/>
</dbReference>
<dbReference type="Gene3D" id="1.10.10.10">
    <property type="entry name" value="Winged helix-like DNA-binding domain superfamily/Winged helix DNA-binding domain"/>
    <property type="match status" value="1"/>
</dbReference>
<reference evidence="6 7" key="1">
    <citation type="submission" date="2020-08" db="EMBL/GenBank/DDBJ databases">
        <title>Genomic Encyclopedia of Type Strains, Phase IV (KMG-V): Genome sequencing to study the core and pangenomes of soil and plant-associated prokaryotes.</title>
        <authorList>
            <person name="Whitman W."/>
        </authorList>
    </citation>
    <scope>NUCLEOTIDE SEQUENCE [LARGE SCALE GENOMIC DNA]</scope>
    <source>
        <strain evidence="6 7">JPY162</strain>
    </source>
</reference>
<comment type="caution">
    <text evidence="6">The sequence shown here is derived from an EMBL/GenBank/DDBJ whole genome shotgun (WGS) entry which is preliminary data.</text>
</comment>
<dbReference type="Pfam" id="PF00126">
    <property type="entry name" value="HTH_1"/>
    <property type="match status" value="1"/>
</dbReference>
<dbReference type="Gene3D" id="3.40.190.10">
    <property type="entry name" value="Periplasmic binding protein-like II"/>
    <property type="match status" value="2"/>
</dbReference>
<name>A0A7W8L9N0_9BURK</name>
<dbReference type="SUPFAM" id="SSF53850">
    <property type="entry name" value="Periplasmic binding protein-like II"/>
    <property type="match status" value="1"/>
</dbReference>